<comment type="caution">
    <text evidence="2">The sequence shown here is derived from an EMBL/GenBank/DDBJ whole genome shotgun (WGS) entry which is preliminary data.</text>
</comment>
<keyword evidence="1" id="KW-0732">Signal</keyword>
<sequence>MKLLIMQALDLLMIVSCLSDTKAGAVKGKARQSRDFATDSNFQVQHTHAAHSTSAIPSAITPGLLD</sequence>
<accession>A0A8H7EEH1</accession>
<reference evidence="2" key="1">
    <citation type="submission" date="2020-01" db="EMBL/GenBank/DDBJ databases">
        <authorList>
            <person name="Feng Z.H.Z."/>
        </authorList>
    </citation>
    <scope>NUCLEOTIDE SEQUENCE</scope>
    <source>
        <strain evidence="2">CBS107.38</strain>
    </source>
</reference>
<dbReference type="EMBL" id="JAAABM010000009">
    <property type="protein sequence ID" value="KAF7675234.1"/>
    <property type="molecule type" value="Genomic_DNA"/>
</dbReference>
<keyword evidence="3" id="KW-1185">Reference proteome</keyword>
<dbReference type="GeneID" id="62205222"/>
<feature type="signal peptide" evidence="1">
    <location>
        <begin position="1"/>
        <end position="23"/>
    </location>
</feature>
<dbReference type="Proteomes" id="UP000596902">
    <property type="component" value="Unassembled WGS sequence"/>
</dbReference>
<gene>
    <name evidence="2" type="ORF">GT037_006997</name>
</gene>
<dbReference type="RefSeq" id="XP_038785516.1">
    <property type="nucleotide sequence ID" value="XM_038932044.1"/>
</dbReference>
<proteinExistence type="predicted"/>
<evidence type="ECO:0000256" key="1">
    <source>
        <dbReference type="SAM" id="SignalP"/>
    </source>
</evidence>
<organism evidence="2 3">
    <name type="scientific">Alternaria burnsii</name>
    <dbReference type="NCBI Taxonomy" id="1187904"/>
    <lineage>
        <taxon>Eukaryota</taxon>
        <taxon>Fungi</taxon>
        <taxon>Dikarya</taxon>
        <taxon>Ascomycota</taxon>
        <taxon>Pezizomycotina</taxon>
        <taxon>Dothideomycetes</taxon>
        <taxon>Pleosporomycetidae</taxon>
        <taxon>Pleosporales</taxon>
        <taxon>Pleosporineae</taxon>
        <taxon>Pleosporaceae</taxon>
        <taxon>Alternaria</taxon>
        <taxon>Alternaria sect. Alternaria</taxon>
    </lineage>
</organism>
<evidence type="ECO:0000313" key="2">
    <source>
        <dbReference type="EMBL" id="KAF7675234.1"/>
    </source>
</evidence>
<dbReference type="AlphaFoldDB" id="A0A8H7EEH1"/>
<reference evidence="2" key="2">
    <citation type="submission" date="2020-08" db="EMBL/GenBank/DDBJ databases">
        <title>Draft Genome Sequence of Cumin Blight Pathogen Alternaria burnsii.</title>
        <authorList>
            <person name="Feng Z."/>
        </authorList>
    </citation>
    <scope>NUCLEOTIDE SEQUENCE</scope>
    <source>
        <strain evidence="2">CBS107.38</strain>
    </source>
</reference>
<feature type="chain" id="PRO_5034695337" evidence="1">
    <location>
        <begin position="24"/>
        <end position="66"/>
    </location>
</feature>
<protein>
    <submittedName>
        <fullName evidence="2">Uncharacterized protein</fullName>
    </submittedName>
</protein>
<name>A0A8H7EEH1_9PLEO</name>
<evidence type="ECO:0000313" key="3">
    <source>
        <dbReference type="Proteomes" id="UP000596902"/>
    </source>
</evidence>